<name>A0A3N2Q152_SODAK</name>
<dbReference type="RefSeq" id="XP_028468276.1">
    <property type="nucleotide sequence ID" value="XM_028613906.1"/>
</dbReference>
<dbReference type="GeneID" id="39582384"/>
<feature type="region of interest" description="Disordered" evidence="1">
    <location>
        <begin position="271"/>
        <end position="291"/>
    </location>
</feature>
<dbReference type="AlphaFoldDB" id="A0A3N2Q152"/>
<reference evidence="2 3" key="1">
    <citation type="journal article" date="2018" name="Mol. Ecol.">
        <title>The obligate alkalophilic soda-lake fungus Sodiomyces alkalinus has shifted to a protein diet.</title>
        <authorList>
            <person name="Grum-Grzhimaylo A.A."/>
            <person name="Falkoski D.L."/>
            <person name="van den Heuvel J."/>
            <person name="Valero-Jimenez C.A."/>
            <person name="Min B."/>
            <person name="Choi I.G."/>
            <person name="Lipzen A."/>
            <person name="Daum C.G."/>
            <person name="Aanen D.K."/>
            <person name="Tsang A."/>
            <person name="Henrissat B."/>
            <person name="Bilanenko E.N."/>
            <person name="de Vries R.P."/>
            <person name="van Kan J.A.L."/>
            <person name="Grigoriev I.V."/>
            <person name="Debets A.J.M."/>
        </authorList>
    </citation>
    <scope>NUCLEOTIDE SEQUENCE [LARGE SCALE GENOMIC DNA]</scope>
    <source>
        <strain evidence="2 3">F11</strain>
    </source>
</reference>
<sequence length="346" mass="38537">MTIATLAPQTAGVVSESRAFNGDAIESIRDGHRRACGDPSADDKQQHRPRPGDYMLCRLHGHMKTLNSEWITGYNSIIVNSRTMIISISQRAHSLGSTKYFIFIEPPGIKRGLSMDTDQAIWTIDMRQIPMSVSAMTSKTTPYDSRLAVLSTVPTQGTFTFHPLEPPLLVVPTPPPSDTPLPFCFVSSPCLLSPTPSQVKVHARANQVHEQIFTRTQQEPHRHFRSDRARISQLLADFSDHFLVNRPPGGVRRDHTVENNRVSLTGLIDCDSTTRPAKHPAERDDGGEQGRIATATGPFFFPTIVTPRGHGANSRKLRYPRTATLIGIKSTRKPEWLLSDGHHRHH</sequence>
<gene>
    <name evidence="2" type="ORF">SODALDRAFT_356455</name>
</gene>
<evidence type="ECO:0000313" key="2">
    <source>
        <dbReference type="EMBL" id="ROT40470.1"/>
    </source>
</evidence>
<keyword evidence="3" id="KW-1185">Reference proteome</keyword>
<accession>A0A3N2Q152</accession>
<feature type="region of interest" description="Disordered" evidence="1">
    <location>
        <begin position="31"/>
        <end position="52"/>
    </location>
</feature>
<proteinExistence type="predicted"/>
<feature type="compositionally biased region" description="Basic and acidic residues" evidence="1">
    <location>
        <begin position="279"/>
        <end position="288"/>
    </location>
</feature>
<feature type="compositionally biased region" description="Basic and acidic residues" evidence="1">
    <location>
        <begin position="31"/>
        <end position="46"/>
    </location>
</feature>
<evidence type="ECO:0000313" key="3">
    <source>
        <dbReference type="Proteomes" id="UP000272025"/>
    </source>
</evidence>
<dbReference type="EMBL" id="ML119052">
    <property type="protein sequence ID" value="ROT40470.1"/>
    <property type="molecule type" value="Genomic_DNA"/>
</dbReference>
<dbReference type="Proteomes" id="UP000272025">
    <property type="component" value="Unassembled WGS sequence"/>
</dbReference>
<organism evidence="2 3">
    <name type="scientific">Sodiomyces alkalinus (strain CBS 110278 / VKM F-3762 / F11)</name>
    <name type="common">Alkaliphilic filamentous fungus</name>
    <dbReference type="NCBI Taxonomy" id="1314773"/>
    <lineage>
        <taxon>Eukaryota</taxon>
        <taxon>Fungi</taxon>
        <taxon>Dikarya</taxon>
        <taxon>Ascomycota</taxon>
        <taxon>Pezizomycotina</taxon>
        <taxon>Sordariomycetes</taxon>
        <taxon>Hypocreomycetidae</taxon>
        <taxon>Glomerellales</taxon>
        <taxon>Plectosphaerellaceae</taxon>
        <taxon>Sodiomyces</taxon>
    </lineage>
</organism>
<evidence type="ECO:0000256" key="1">
    <source>
        <dbReference type="SAM" id="MobiDB-lite"/>
    </source>
</evidence>
<protein>
    <submittedName>
        <fullName evidence="2">Uncharacterized protein</fullName>
    </submittedName>
</protein>